<dbReference type="AlphaFoldDB" id="A0A1Q9DTH1"/>
<dbReference type="PANTHER" id="PTHR47052">
    <property type="entry name" value="CONSERVED SERINE PROLINE-RICH PROTEIN (AFU_ORTHOLOGUE AFUA_2G01790)"/>
    <property type="match status" value="1"/>
</dbReference>
<organism evidence="2 3">
    <name type="scientific">Symbiodinium microadriaticum</name>
    <name type="common">Dinoflagellate</name>
    <name type="synonym">Zooxanthella microadriatica</name>
    <dbReference type="NCBI Taxonomy" id="2951"/>
    <lineage>
        <taxon>Eukaryota</taxon>
        <taxon>Sar</taxon>
        <taxon>Alveolata</taxon>
        <taxon>Dinophyceae</taxon>
        <taxon>Suessiales</taxon>
        <taxon>Symbiodiniaceae</taxon>
        <taxon>Symbiodinium</taxon>
    </lineage>
</organism>
<dbReference type="Proteomes" id="UP000186817">
    <property type="component" value="Unassembled WGS sequence"/>
</dbReference>
<feature type="domain" description="C2" evidence="1">
    <location>
        <begin position="327"/>
        <end position="446"/>
    </location>
</feature>
<keyword evidence="3" id="KW-1185">Reference proteome</keyword>
<evidence type="ECO:0000259" key="1">
    <source>
        <dbReference type="PROSITE" id="PS50004"/>
    </source>
</evidence>
<dbReference type="Pfam" id="PF00168">
    <property type="entry name" value="C2"/>
    <property type="match status" value="2"/>
</dbReference>
<dbReference type="OrthoDB" id="419768at2759"/>
<dbReference type="PROSITE" id="PS50004">
    <property type="entry name" value="C2"/>
    <property type="match status" value="2"/>
</dbReference>
<proteinExistence type="predicted"/>
<dbReference type="InterPro" id="IPR000008">
    <property type="entry name" value="C2_dom"/>
</dbReference>
<dbReference type="InterPro" id="IPR035892">
    <property type="entry name" value="C2_domain_sf"/>
</dbReference>
<evidence type="ECO:0000313" key="2">
    <source>
        <dbReference type="EMBL" id="OLP98451.1"/>
    </source>
</evidence>
<dbReference type="SUPFAM" id="SSF51206">
    <property type="entry name" value="cAMP-binding domain-like"/>
    <property type="match status" value="1"/>
</dbReference>
<dbReference type="OMA" id="EIRNSHP"/>
<feature type="domain" description="C2" evidence="1">
    <location>
        <begin position="614"/>
        <end position="736"/>
    </location>
</feature>
<dbReference type="SMART" id="SM00239">
    <property type="entry name" value="C2"/>
    <property type="match status" value="2"/>
</dbReference>
<dbReference type="Gene3D" id="2.60.40.150">
    <property type="entry name" value="C2 domain"/>
    <property type="match status" value="2"/>
</dbReference>
<dbReference type="Gene3D" id="2.60.120.10">
    <property type="entry name" value="Jelly Rolls"/>
    <property type="match status" value="1"/>
</dbReference>
<dbReference type="SUPFAM" id="SSF49562">
    <property type="entry name" value="C2 domain (Calcium/lipid-binding domain, CaLB)"/>
    <property type="match status" value="2"/>
</dbReference>
<dbReference type="InterPro" id="IPR014710">
    <property type="entry name" value="RmlC-like_jellyroll"/>
</dbReference>
<dbReference type="InterPro" id="IPR052981">
    <property type="entry name" value="Ingression_C2_domain"/>
</dbReference>
<dbReference type="InterPro" id="IPR018490">
    <property type="entry name" value="cNMP-bd_dom_sf"/>
</dbReference>
<reference evidence="2 3" key="1">
    <citation type="submission" date="2016-02" db="EMBL/GenBank/DDBJ databases">
        <title>Genome analysis of coral dinoflagellate symbionts highlights evolutionary adaptations to a symbiotic lifestyle.</title>
        <authorList>
            <person name="Aranda M."/>
            <person name="Li Y."/>
            <person name="Liew Y.J."/>
            <person name="Baumgarten S."/>
            <person name="Simakov O."/>
            <person name="Wilson M."/>
            <person name="Piel J."/>
            <person name="Ashoor H."/>
            <person name="Bougouffa S."/>
            <person name="Bajic V.B."/>
            <person name="Ryu T."/>
            <person name="Ravasi T."/>
            <person name="Bayer T."/>
            <person name="Micklem G."/>
            <person name="Kim H."/>
            <person name="Bhak J."/>
            <person name="Lajeunesse T.C."/>
            <person name="Voolstra C.R."/>
        </authorList>
    </citation>
    <scope>NUCLEOTIDE SEQUENCE [LARGE SCALE GENOMIC DNA]</scope>
    <source>
        <strain evidence="2 3">CCMP2467</strain>
    </source>
</reference>
<comment type="caution">
    <text evidence="2">The sequence shown here is derived from an EMBL/GenBank/DDBJ whole genome shotgun (WGS) entry which is preliminary data.</text>
</comment>
<name>A0A1Q9DTH1_SYMMI</name>
<dbReference type="CDD" id="cd00030">
    <property type="entry name" value="C2"/>
    <property type="match status" value="2"/>
</dbReference>
<dbReference type="PANTHER" id="PTHR47052:SF3">
    <property type="entry name" value="INGRESSION PROTEIN 1"/>
    <property type="match status" value="1"/>
</dbReference>
<protein>
    <recommendedName>
        <fullName evidence="1">C2 domain-containing protein</fullName>
    </recommendedName>
</protein>
<dbReference type="EMBL" id="LSRX01000396">
    <property type="protein sequence ID" value="OLP98451.1"/>
    <property type="molecule type" value="Genomic_DNA"/>
</dbReference>
<gene>
    <name evidence="2" type="ORF">AK812_SmicGene19107</name>
</gene>
<sequence>MNNRTISLPDLASEKKRNTALSLSEGFAGASHQGAMAASTNTWIGRPAMNRKAVAAAKEANPNSLNRVLPLYYRCRQLALTTEKRGRRIPQKLASDMRALEKVVGKEIRNSHPLLFQRLDDHQLDRFLRAMAFLRLSVGRWLYGSENLKAEWPPTESQRSFLLLTGKINLYRDPNGFGDFIEIGPGSMFGEHPFRLADEEINDAIGGSAHCEEPCMVGIVTGDVLEACFADRVFGNRRIAQKIRHSVALARAVLPEPDPTKPRVDPESLSEAERAELFETCSSAVKTALDEMSRLVAVLHPKPGDEILTTDSLDESVFYVEEGSVEVRADVTLIERPESRPPKRTRLHVYIEKAEKLAGESIFDKLDPYCIVKLGEYKRFQTPVQWNMGVNPVFNYEGVLTFNGEEELTITVMDYDKFTSDDLCGNCTLLVDDLADGWRGKVELRRPKSAVGMMMKEDADLTEPAGKVFLSVKWDYETYNVMVAPKQRTWTDQALFTLQKNQVWGHERLMLGSVFAKALEGAAAALPYRLHLENFAMYAAEQKGVMDRIVVMKIANQRFLEFIKKSQREKAFVQACRAQALEKQSTIREHVKDLMQRWENEEQNELLRKGILGSKGAPEEAVDPSKFRMAYKGVKATISIRNAANLSGGSWFDKLDPYAIVRFRGSREEVRTSVLADAGGDPIWDCEGKVTYNGEVALEVSVWDYDRWTADTLLATGVVQVEQFCSGFDGMIPLSVGGDKRKRTKKQAMITLGIMFDRPRDPWLIQPLPDQAQGFRLRLICWFLKVALMPDFNVGNFAGKTRRT</sequence>
<evidence type="ECO:0000313" key="3">
    <source>
        <dbReference type="Proteomes" id="UP000186817"/>
    </source>
</evidence>
<accession>A0A1Q9DTH1</accession>